<sequence>MVEYFWLIPLVSLIILVLHGTKEFPKIYKIIGDGYFFILTVVFIVIRERISYLYEEPPIPDIYWGKNSAWAEVASWLYLLPAAVIMFIAYCIWFENTSGVKNKVLLSISIIPVIFIFITYTIVFGLIYGYRP</sequence>
<feature type="transmembrane region" description="Helical" evidence="1">
    <location>
        <begin position="6"/>
        <end position="22"/>
    </location>
</feature>
<organism evidence="2 3">
    <name type="scientific">Halobacillus amylolyticus</name>
    <dbReference type="NCBI Taxonomy" id="2932259"/>
    <lineage>
        <taxon>Bacteria</taxon>
        <taxon>Bacillati</taxon>
        <taxon>Bacillota</taxon>
        <taxon>Bacilli</taxon>
        <taxon>Bacillales</taxon>
        <taxon>Bacillaceae</taxon>
        <taxon>Halobacillus</taxon>
    </lineage>
</organism>
<keyword evidence="3" id="KW-1185">Reference proteome</keyword>
<protein>
    <recommendedName>
        <fullName evidence="4">O-antigen polymerase</fullName>
    </recommendedName>
</protein>
<keyword evidence="1" id="KW-0472">Membrane</keyword>
<proteinExistence type="predicted"/>
<name>A0ABY4H8Q4_9BACI</name>
<feature type="transmembrane region" description="Helical" evidence="1">
    <location>
        <begin position="74"/>
        <end position="93"/>
    </location>
</feature>
<evidence type="ECO:0000256" key="1">
    <source>
        <dbReference type="SAM" id="Phobius"/>
    </source>
</evidence>
<reference evidence="2" key="1">
    <citation type="submission" date="2022-04" db="EMBL/GenBank/DDBJ databases">
        <title>Halobacillus sp. isolated from saltern.</title>
        <authorList>
            <person name="Won M."/>
            <person name="Lee C.-M."/>
            <person name="Woen H.-Y."/>
            <person name="Kwon S.-W."/>
        </authorList>
    </citation>
    <scope>NUCLEOTIDE SEQUENCE</scope>
    <source>
        <strain evidence="2">SSHM10-5</strain>
    </source>
</reference>
<keyword evidence="1" id="KW-1133">Transmembrane helix</keyword>
<evidence type="ECO:0000313" key="2">
    <source>
        <dbReference type="EMBL" id="UOR11084.1"/>
    </source>
</evidence>
<dbReference type="RefSeq" id="WP_245030710.1">
    <property type="nucleotide sequence ID" value="NZ_CP095075.1"/>
</dbReference>
<evidence type="ECO:0008006" key="4">
    <source>
        <dbReference type="Google" id="ProtNLM"/>
    </source>
</evidence>
<gene>
    <name evidence="2" type="ORF">MUO15_15995</name>
</gene>
<evidence type="ECO:0000313" key="3">
    <source>
        <dbReference type="Proteomes" id="UP000830326"/>
    </source>
</evidence>
<accession>A0ABY4H8Q4</accession>
<feature type="transmembrane region" description="Helical" evidence="1">
    <location>
        <begin position="34"/>
        <end position="54"/>
    </location>
</feature>
<feature type="transmembrane region" description="Helical" evidence="1">
    <location>
        <begin position="105"/>
        <end position="130"/>
    </location>
</feature>
<dbReference type="EMBL" id="CP095075">
    <property type="protein sequence ID" value="UOR11084.1"/>
    <property type="molecule type" value="Genomic_DNA"/>
</dbReference>
<dbReference type="Proteomes" id="UP000830326">
    <property type="component" value="Chromosome"/>
</dbReference>
<keyword evidence="1" id="KW-0812">Transmembrane</keyword>